<dbReference type="Proteomes" id="UP000652219">
    <property type="component" value="Unassembled WGS sequence"/>
</dbReference>
<evidence type="ECO:0000256" key="1">
    <source>
        <dbReference type="SAM" id="MobiDB-lite"/>
    </source>
</evidence>
<dbReference type="Pfam" id="PF21666">
    <property type="entry name" value="DUF4246_N"/>
    <property type="match status" value="1"/>
</dbReference>
<evidence type="ECO:0000313" key="4">
    <source>
        <dbReference type="EMBL" id="KAF6787855.1"/>
    </source>
</evidence>
<protein>
    <submittedName>
        <fullName evidence="4">DUF1665 domain containing protein</fullName>
    </submittedName>
</protein>
<name>A0A8H6MI69_9PEZI</name>
<feature type="domain" description="DUF4246" evidence="2">
    <location>
        <begin position="109"/>
        <end position="537"/>
    </location>
</feature>
<evidence type="ECO:0000259" key="3">
    <source>
        <dbReference type="Pfam" id="PF21666"/>
    </source>
</evidence>
<feature type="region of interest" description="Disordered" evidence="1">
    <location>
        <begin position="351"/>
        <end position="373"/>
    </location>
</feature>
<dbReference type="InterPro" id="IPR049207">
    <property type="entry name" value="DUF4246_N"/>
</dbReference>
<reference evidence="4 5" key="1">
    <citation type="journal article" date="2020" name="Phytopathology">
        <title>Genome Sequence Resources of Colletotrichum truncatum, C. plurivorum, C. musicola, and C. sojae: Four Species Pathogenic to Soybean (Glycine max).</title>
        <authorList>
            <person name="Rogerio F."/>
            <person name="Boufleur T.R."/>
            <person name="Ciampi-Guillardi M."/>
            <person name="Sukno S.A."/>
            <person name="Thon M.R."/>
            <person name="Massola Junior N.S."/>
            <person name="Baroncelli R."/>
        </authorList>
    </citation>
    <scope>NUCLEOTIDE SEQUENCE [LARGE SCALE GENOMIC DNA]</scope>
    <source>
        <strain evidence="4 5">LFN0009</strain>
    </source>
</reference>
<evidence type="ECO:0000313" key="5">
    <source>
        <dbReference type="Proteomes" id="UP000652219"/>
    </source>
</evidence>
<dbReference type="AlphaFoldDB" id="A0A8H6MI69"/>
<dbReference type="InterPro" id="IPR025340">
    <property type="entry name" value="DUF4246"/>
</dbReference>
<organism evidence="4 5">
    <name type="scientific">Colletotrichum sojae</name>
    <dbReference type="NCBI Taxonomy" id="2175907"/>
    <lineage>
        <taxon>Eukaryota</taxon>
        <taxon>Fungi</taxon>
        <taxon>Dikarya</taxon>
        <taxon>Ascomycota</taxon>
        <taxon>Pezizomycotina</taxon>
        <taxon>Sordariomycetes</taxon>
        <taxon>Hypocreomycetidae</taxon>
        <taxon>Glomerellales</taxon>
        <taxon>Glomerellaceae</taxon>
        <taxon>Colletotrichum</taxon>
        <taxon>Colletotrichum orchidearum species complex</taxon>
    </lineage>
</organism>
<keyword evidence="5" id="KW-1185">Reference proteome</keyword>
<feature type="compositionally biased region" description="Basic and acidic residues" evidence="1">
    <location>
        <begin position="352"/>
        <end position="373"/>
    </location>
</feature>
<dbReference type="PANTHER" id="PTHR33119">
    <property type="entry name" value="IFI3P"/>
    <property type="match status" value="1"/>
</dbReference>
<sequence>MKSRSEPARAGRTIREQAERMMARLRFPDDHFPVAMDDWTQSWPHINREQCMVAFMEEVTIEENWVAKVFDDASINAWKADVMGRETQDWQAPYNIRHGDFTETMFTCEKAKLYRSTGIVPVLDMEARLARSDTIIPPELKAAFQRAAVSIERVSAHKSDWKPTEENIFQKSVALWEYGSESQLISERLVVNLIDPYLYALINGRSRILLDKEIGLDNYLGHIAEGITVPETGILDEMFRRERHVPLLHRRATESTDSMEVRFPDGQNAKIVSYVSNLHPQDHADVYPLLEKVITKAMPLWNLVYCTIYQYTMNCDVRILCDELRRVFPGQKDDLLDIKTDMINALMEDEEQRVVKKPEPGTGKDRYRDEDSKLPPAEAVADYTTMLGSAKGIQVIVKLRAMYLTPEYPVCDLPSHTVLDGAWNDHIAATAVYFFDDDNVTDAKISFQSQVDDDFTDCFSWVDNDPGDIGLDELFGFKGGMSTLQAIGSATMREGLMLAYPNVLLHKESSFRLKDPTRPGHRKVLTLHLVDPRVRVFVGITGVIPLMRAYSNGHDLRRVSYSAHDVCPLPIISPAVPTVLSTANVPPQRTDWWAREFSNSGGQFKGMPKEVVDMVEDNVTGFPIHRDEAVRLRKERLVSDRGTKGDKVQRLMNWRRVASGRRR</sequence>
<dbReference type="EMBL" id="WIGN01000587">
    <property type="protein sequence ID" value="KAF6787855.1"/>
    <property type="molecule type" value="Genomic_DNA"/>
</dbReference>
<dbReference type="PANTHER" id="PTHR33119:SF1">
    <property type="entry name" value="FE2OG DIOXYGENASE DOMAIN-CONTAINING PROTEIN"/>
    <property type="match status" value="1"/>
</dbReference>
<comment type="caution">
    <text evidence="4">The sequence shown here is derived from an EMBL/GenBank/DDBJ whole genome shotgun (WGS) entry which is preliminary data.</text>
</comment>
<feature type="domain" description="DUF4246" evidence="3">
    <location>
        <begin position="28"/>
        <end position="80"/>
    </location>
</feature>
<accession>A0A8H6MI69</accession>
<dbReference type="InterPro" id="IPR049192">
    <property type="entry name" value="DUF4246_C"/>
</dbReference>
<evidence type="ECO:0000259" key="2">
    <source>
        <dbReference type="Pfam" id="PF14033"/>
    </source>
</evidence>
<dbReference type="Pfam" id="PF14033">
    <property type="entry name" value="DUF4246"/>
    <property type="match status" value="1"/>
</dbReference>
<gene>
    <name evidence="4" type="ORF">CSOJ01_15160</name>
</gene>
<proteinExistence type="predicted"/>